<name>A0A3P1B1G9_9FLAO</name>
<dbReference type="PRINTS" id="PR00173">
    <property type="entry name" value="EDTRNSPORT"/>
</dbReference>
<organism evidence="2 3">
    <name type="scientific">Paenimyroides viscosum</name>
    <dbReference type="NCBI Taxonomy" id="2488729"/>
    <lineage>
        <taxon>Bacteria</taxon>
        <taxon>Pseudomonadati</taxon>
        <taxon>Bacteroidota</taxon>
        <taxon>Flavobacteriia</taxon>
        <taxon>Flavobacteriales</taxon>
        <taxon>Flavobacteriaceae</taxon>
        <taxon>Paenimyroides</taxon>
    </lineage>
</organism>
<comment type="caution">
    <text evidence="2">The sequence shown here is derived from an EMBL/GenBank/DDBJ whole genome shotgun (WGS) entry which is preliminary data.</text>
</comment>
<feature type="transmembrane region" description="Helical" evidence="1">
    <location>
        <begin position="274"/>
        <end position="292"/>
    </location>
</feature>
<keyword evidence="1" id="KW-0472">Membrane</keyword>
<keyword evidence="3" id="KW-1185">Reference proteome</keyword>
<dbReference type="AlphaFoldDB" id="A0A3P1B1G9"/>
<proteinExistence type="predicted"/>
<keyword evidence="1" id="KW-1133">Transmembrane helix</keyword>
<feature type="transmembrane region" description="Helical" evidence="1">
    <location>
        <begin position="221"/>
        <end position="254"/>
    </location>
</feature>
<dbReference type="InterPro" id="IPR008526">
    <property type="entry name" value="YedI"/>
</dbReference>
<dbReference type="GO" id="GO:0005886">
    <property type="term" value="C:plasma membrane"/>
    <property type="evidence" value="ECO:0007669"/>
    <property type="project" value="TreeGrafter"/>
</dbReference>
<dbReference type="PIRSF" id="PIRSF016660">
    <property type="entry name" value="YedI"/>
    <property type="match status" value="1"/>
</dbReference>
<protein>
    <submittedName>
        <fullName evidence="2">DUF808 family protein</fullName>
    </submittedName>
</protein>
<dbReference type="RefSeq" id="WP_124899277.1">
    <property type="nucleotide sequence ID" value="NZ_RQTJ01000012.1"/>
</dbReference>
<reference evidence="2 3" key="1">
    <citation type="submission" date="2018-11" db="EMBL/GenBank/DDBJ databases">
        <title>Flavobacterium sp. nov., YIM 102796 draft genome.</title>
        <authorList>
            <person name="Li G."/>
            <person name="Jiang Y."/>
        </authorList>
    </citation>
    <scope>NUCLEOTIDE SEQUENCE [LARGE SCALE GENOMIC DNA]</scope>
    <source>
        <strain evidence="2 3">YIM 102796</strain>
    </source>
</reference>
<dbReference type="PANTHER" id="PTHR30503">
    <property type="entry name" value="INNER MEMBRANE PROTEIN YEDI"/>
    <property type="match status" value="1"/>
</dbReference>
<evidence type="ECO:0000313" key="2">
    <source>
        <dbReference type="EMBL" id="RRA95027.1"/>
    </source>
</evidence>
<dbReference type="PANTHER" id="PTHR30503:SF3">
    <property type="entry name" value="INNER MEMBRANE PROTEIN YEDI"/>
    <property type="match status" value="1"/>
</dbReference>
<sequence>MASGFFAILDDIAALMDDVAVTSKIATQKTAGILGDDLAVNAEKATGFLSSREIPVLMKIMKGSFINKLIIVPFVFLLEWLYSPAITIILIIGGFYLAYEGVEKIVEFLFHREKKGVEVIEEATEVNEDGEAVEKAKIKSAITTDFILSLEIVIIALAAAKTSYEALKSQFNPLLVEIVTVSIVAIIATVGVYGIVALIVRMDDAGYKLIKKSKSKKSFLATVGNLLIKALPLVIKALAVIGTLALLLVSGGIFDHNIAYLHHMLPSVPEMPKQFLYGIVAGLIVVLLVTAYKKIFTKKVSH</sequence>
<accession>A0A3P1B1G9</accession>
<dbReference type="Pfam" id="PF05661">
    <property type="entry name" value="DUF808"/>
    <property type="match status" value="1"/>
</dbReference>
<dbReference type="Proteomes" id="UP000268372">
    <property type="component" value="Unassembled WGS sequence"/>
</dbReference>
<gene>
    <name evidence="2" type="ORF">EG242_07490</name>
</gene>
<evidence type="ECO:0000313" key="3">
    <source>
        <dbReference type="Proteomes" id="UP000268372"/>
    </source>
</evidence>
<feature type="transmembrane region" description="Helical" evidence="1">
    <location>
        <begin position="69"/>
        <end position="99"/>
    </location>
</feature>
<dbReference type="OrthoDB" id="9814178at2"/>
<feature type="transmembrane region" description="Helical" evidence="1">
    <location>
        <begin position="178"/>
        <end position="200"/>
    </location>
</feature>
<dbReference type="EMBL" id="RQTJ01000012">
    <property type="protein sequence ID" value="RRA95027.1"/>
    <property type="molecule type" value="Genomic_DNA"/>
</dbReference>
<keyword evidence="1" id="KW-0812">Transmembrane</keyword>
<evidence type="ECO:0000256" key="1">
    <source>
        <dbReference type="SAM" id="Phobius"/>
    </source>
</evidence>